<protein>
    <submittedName>
        <fullName evidence="7">Uncharacterized protein LOC104586540</fullName>
    </submittedName>
</protein>
<evidence type="ECO:0000256" key="3">
    <source>
        <dbReference type="ARBA" id="ARBA00023163"/>
    </source>
</evidence>
<proteinExistence type="predicted"/>
<feature type="domain" description="Plant bHLH transcription factor ACT-like" evidence="5">
    <location>
        <begin position="66"/>
        <end position="140"/>
    </location>
</feature>
<dbReference type="RefSeq" id="XP_010242108.1">
    <property type="nucleotide sequence ID" value="XM_010243806.2"/>
</dbReference>
<gene>
    <name evidence="7" type="primary">LOC104586540</name>
</gene>
<organism evidence="6 7">
    <name type="scientific">Nelumbo nucifera</name>
    <name type="common">Sacred lotus</name>
    <dbReference type="NCBI Taxonomy" id="4432"/>
    <lineage>
        <taxon>Eukaryota</taxon>
        <taxon>Viridiplantae</taxon>
        <taxon>Streptophyta</taxon>
        <taxon>Embryophyta</taxon>
        <taxon>Tracheophyta</taxon>
        <taxon>Spermatophyta</taxon>
        <taxon>Magnoliopsida</taxon>
        <taxon>Proteales</taxon>
        <taxon>Nelumbonaceae</taxon>
        <taxon>Nelumbo</taxon>
    </lineage>
</organism>
<dbReference type="InterPro" id="IPR051358">
    <property type="entry name" value="TF_AMS/ICE1/BHLH6-like"/>
</dbReference>
<dbReference type="GO" id="GO:0006355">
    <property type="term" value="P:regulation of DNA-templated transcription"/>
    <property type="evidence" value="ECO:0000318"/>
    <property type="project" value="GO_Central"/>
</dbReference>
<dbReference type="SUPFAM" id="SSF47459">
    <property type="entry name" value="HLH, helix-loop-helix DNA-binding domain"/>
    <property type="match status" value="1"/>
</dbReference>
<dbReference type="AlphaFoldDB" id="A0A1U7Z5L6"/>
<name>A0A1U7Z5L6_NELNU</name>
<dbReference type="PANTHER" id="PTHR31945">
    <property type="entry name" value="TRANSCRIPTION FACTOR SCREAM2-RELATED"/>
    <property type="match status" value="1"/>
</dbReference>
<comment type="subcellular location">
    <subcellularLocation>
        <location evidence="1">Nucleus</location>
    </subcellularLocation>
</comment>
<keyword evidence="2" id="KW-0805">Transcription regulation</keyword>
<evidence type="ECO:0000313" key="6">
    <source>
        <dbReference type="Proteomes" id="UP000189703"/>
    </source>
</evidence>
<dbReference type="PANTHER" id="PTHR31945:SF27">
    <property type="entry name" value="TRANSCRIPTION FACTOR BHLH35-LIKE PROTEIN"/>
    <property type="match status" value="1"/>
</dbReference>
<evidence type="ECO:0000256" key="4">
    <source>
        <dbReference type="ARBA" id="ARBA00023242"/>
    </source>
</evidence>
<dbReference type="OrthoDB" id="1057417at2759"/>
<dbReference type="InParanoid" id="A0A1U7Z5L6"/>
<evidence type="ECO:0000256" key="2">
    <source>
        <dbReference type="ARBA" id="ARBA00023015"/>
    </source>
</evidence>
<dbReference type="InterPro" id="IPR054502">
    <property type="entry name" value="bHLH-TF_ACT-like_plant"/>
</dbReference>
<sequence>MVSRQQKRVALRRKLQILRSLTSSKSMRKSSIIIDAFNYINHLKLKLEAIHQAYGDLLKQIRLPTEVKVERIENGFLVNVTCEKGPDLLVSILETFEETGLNVLHARVSSNHCFSMETIVEAQQQTLDARQVTQAVLKAIGKQRAEGFGYTGFV</sequence>
<evidence type="ECO:0000259" key="5">
    <source>
        <dbReference type="Pfam" id="PF22754"/>
    </source>
</evidence>
<evidence type="ECO:0000256" key="1">
    <source>
        <dbReference type="ARBA" id="ARBA00004123"/>
    </source>
</evidence>
<dbReference type="GO" id="GO:0043565">
    <property type="term" value="F:sequence-specific DNA binding"/>
    <property type="evidence" value="ECO:0000318"/>
    <property type="project" value="GO_Central"/>
</dbReference>
<dbReference type="OMA" id="FYHINEL"/>
<dbReference type="GO" id="GO:0003700">
    <property type="term" value="F:DNA-binding transcription factor activity"/>
    <property type="evidence" value="ECO:0000318"/>
    <property type="project" value="GO_Central"/>
</dbReference>
<keyword evidence="3" id="KW-0804">Transcription</keyword>
<dbReference type="KEGG" id="nnu:104586540"/>
<keyword evidence="6" id="KW-1185">Reference proteome</keyword>
<evidence type="ECO:0000313" key="7">
    <source>
        <dbReference type="RefSeq" id="XP_010242108.1"/>
    </source>
</evidence>
<dbReference type="GO" id="GO:0046983">
    <property type="term" value="F:protein dimerization activity"/>
    <property type="evidence" value="ECO:0007669"/>
    <property type="project" value="InterPro"/>
</dbReference>
<keyword evidence="4" id="KW-0539">Nucleus</keyword>
<dbReference type="Proteomes" id="UP000189703">
    <property type="component" value="Unplaced"/>
</dbReference>
<accession>A0A1U7Z5L6</accession>
<dbReference type="InterPro" id="IPR036638">
    <property type="entry name" value="HLH_DNA-bd_sf"/>
</dbReference>
<dbReference type="eggNOG" id="ENOG502S39T">
    <property type="taxonomic scope" value="Eukaryota"/>
</dbReference>
<reference evidence="7" key="1">
    <citation type="submission" date="2025-08" db="UniProtKB">
        <authorList>
            <consortium name="RefSeq"/>
        </authorList>
    </citation>
    <scope>IDENTIFICATION</scope>
</reference>
<dbReference type="GeneID" id="104586540"/>
<dbReference type="Pfam" id="PF22754">
    <property type="entry name" value="bHLH-TF_ACT-like_plant"/>
    <property type="match status" value="1"/>
</dbReference>
<dbReference type="GO" id="GO:0005634">
    <property type="term" value="C:nucleus"/>
    <property type="evidence" value="ECO:0000318"/>
    <property type="project" value="GO_Central"/>
</dbReference>